<reference evidence="3" key="1">
    <citation type="submission" date="2023-02" db="EMBL/GenBank/DDBJ databases">
        <title>Identification and recombinant expression of a fungal hydrolase from Papiliotrema laurentii that hydrolyzes apple cutin and clears colloidal polyester polyurethane.</title>
        <authorList>
            <consortium name="DOE Joint Genome Institute"/>
            <person name="Roman V.A."/>
            <person name="Bojanowski C."/>
            <person name="Crable B.R."/>
            <person name="Wagner D.N."/>
            <person name="Hung C.S."/>
            <person name="Nadeau L.J."/>
            <person name="Schratz L."/>
            <person name="Haridas S."/>
            <person name="Pangilinan J."/>
            <person name="Lipzen A."/>
            <person name="Na H."/>
            <person name="Yan M."/>
            <person name="Ng V."/>
            <person name="Grigoriev I.V."/>
            <person name="Spatafora J.W."/>
            <person name="Barlow D."/>
            <person name="Biffinger J."/>
            <person name="Kelley-Loughnane N."/>
            <person name="Varaljay V.A."/>
            <person name="Crookes-Goodson W.J."/>
        </authorList>
    </citation>
    <scope>NUCLEOTIDE SEQUENCE</scope>
    <source>
        <strain evidence="3">5307AH</strain>
    </source>
</reference>
<keyword evidence="2" id="KW-0175">Coiled coil</keyword>
<comment type="caution">
    <text evidence="3">The sequence shown here is derived from an EMBL/GenBank/DDBJ whole genome shotgun (WGS) entry which is preliminary data.</text>
</comment>
<dbReference type="Gene3D" id="1.25.40.10">
    <property type="entry name" value="Tetratricopeptide repeat domain"/>
    <property type="match status" value="1"/>
</dbReference>
<sequence>MATTSETYKKKGLEQYKAKRYEDAVSSFDLAISLGEKSLLIYDLKITAMSRADMFRAQPGDADHQARALHAVDAVIKKFARDKHVWKLHYRRADILHKTALYTAALTTLDEAIKATEKLPTSERIKARDIVKAFKERLIEEQRQARSKRLRAQANAAEAVAAEASRQTRIAQQIRSNHFGRLLPPDVLVMICEHGLKTDGAFAVRMGGVCQIWRSAIYGQKKLWQSLTVGNKHAVSKAGLWVKWSGGYLKELCFSPQFDIQRADAVGLLVEPCISGIRKLEVRANIVDLLVKWKHRFANLEHLVIAFTLDGSAIRATPVSIHPFDFGLPDPTKATLRTLELRGVILSTPIRIRPSVDMTAPDGHAEATTTPLVLTLSNVRQLSLDFSWICFTDREDSGRRGIFNWMPQLDSIDLNGVTILPRSRLDRSAPNATDNVDGDMADNTTLGRTELSQLRQYREQNLLTYAGAGLFQAELDAPALQELAVCQSTCRDLSNLLGPGFTPAILTSLDVSKIVLDQHSLLAFLRLTPSLRFLNVSYCGLEDPFLLALEHRDGLDDQIVPQLEALSICNSAISGGAVRDFVNSRLPREKRMISIQQTKTKAPMRSAFRPTSSRPQVTPIVPTPSLAELDTSVFSTQPGVPPVPRPSIKWLCLDECADIKPEYITLLKKHVGYVSWWLGSPNEERQKGLGRWYWDGGIDSCVDEPTGGCYMRQYERGKWTIVHRCKKVVVEEEEQVKAEEQGWSRSGSDKLSTL</sequence>
<dbReference type="SUPFAM" id="SSF48452">
    <property type="entry name" value="TPR-like"/>
    <property type="match status" value="1"/>
</dbReference>
<keyword evidence="1" id="KW-0802">TPR repeat</keyword>
<evidence type="ECO:0008006" key="5">
    <source>
        <dbReference type="Google" id="ProtNLM"/>
    </source>
</evidence>
<evidence type="ECO:0000256" key="1">
    <source>
        <dbReference type="PROSITE-ProRule" id="PRU00339"/>
    </source>
</evidence>
<dbReference type="Gene3D" id="3.80.10.10">
    <property type="entry name" value="Ribonuclease Inhibitor"/>
    <property type="match status" value="1"/>
</dbReference>
<evidence type="ECO:0000313" key="4">
    <source>
        <dbReference type="Proteomes" id="UP001182556"/>
    </source>
</evidence>
<name>A0AAD9FV60_PAPLA</name>
<dbReference type="InterPro" id="IPR032675">
    <property type="entry name" value="LRR_dom_sf"/>
</dbReference>
<dbReference type="SMART" id="SM00028">
    <property type="entry name" value="TPR"/>
    <property type="match status" value="2"/>
</dbReference>
<organism evidence="3 4">
    <name type="scientific">Papiliotrema laurentii</name>
    <name type="common">Cryptococcus laurentii</name>
    <dbReference type="NCBI Taxonomy" id="5418"/>
    <lineage>
        <taxon>Eukaryota</taxon>
        <taxon>Fungi</taxon>
        <taxon>Dikarya</taxon>
        <taxon>Basidiomycota</taxon>
        <taxon>Agaricomycotina</taxon>
        <taxon>Tremellomycetes</taxon>
        <taxon>Tremellales</taxon>
        <taxon>Rhynchogastremaceae</taxon>
        <taxon>Papiliotrema</taxon>
    </lineage>
</organism>
<protein>
    <recommendedName>
        <fullName evidence="5">F-box domain-containing protein</fullName>
    </recommendedName>
</protein>
<dbReference type="PROSITE" id="PS50005">
    <property type="entry name" value="TPR"/>
    <property type="match status" value="1"/>
</dbReference>
<dbReference type="Proteomes" id="UP001182556">
    <property type="component" value="Unassembled WGS sequence"/>
</dbReference>
<feature type="coiled-coil region" evidence="2">
    <location>
        <begin position="135"/>
        <end position="167"/>
    </location>
</feature>
<proteinExistence type="predicted"/>
<dbReference type="InterPro" id="IPR019734">
    <property type="entry name" value="TPR_rpt"/>
</dbReference>
<dbReference type="InterPro" id="IPR011990">
    <property type="entry name" value="TPR-like_helical_dom_sf"/>
</dbReference>
<accession>A0AAD9FV60</accession>
<feature type="repeat" description="TPR" evidence="1">
    <location>
        <begin position="5"/>
        <end position="38"/>
    </location>
</feature>
<dbReference type="EMBL" id="JAODAN010000002">
    <property type="protein sequence ID" value="KAK1926755.1"/>
    <property type="molecule type" value="Genomic_DNA"/>
</dbReference>
<evidence type="ECO:0000256" key="2">
    <source>
        <dbReference type="SAM" id="Coils"/>
    </source>
</evidence>
<dbReference type="AlphaFoldDB" id="A0AAD9FV60"/>
<keyword evidence="4" id="KW-1185">Reference proteome</keyword>
<dbReference type="SUPFAM" id="SSF52047">
    <property type="entry name" value="RNI-like"/>
    <property type="match status" value="1"/>
</dbReference>
<gene>
    <name evidence="3" type="ORF">DB88DRAFT_482880</name>
</gene>
<evidence type="ECO:0000313" key="3">
    <source>
        <dbReference type="EMBL" id="KAK1926755.1"/>
    </source>
</evidence>